<keyword evidence="5 10" id="KW-0067">ATP-binding</keyword>
<dbReference type="InterPro" id="IPR020575">
    <property type="entry name" value="Hsp90_N"/>
</dbReference>
<keyword evidence="4 10" id="KW-0547">Nucleotide-binding</keyword>
<dbReference type="CDD" id="cd16927">
    <property type="entry name" value="HATPase_Hsp90-like"/>
    <property type="match status" value="1"/>
</dbReference>
<dbReference type="PANTHER" id="PTHR11528">
    <property type="entry name" value="HEAT SHOCK PROTEIN 90 FAMILY MEMBER"/>
    <property type="match status" value="1"/>
</dbReference>
<dbReference type="STRING" id="112901.SAMN04488500_105118"/>
<comment type="caution">
    <text evidence="10">Lacks conserved residue(s) required for the propagation of feature annotation.</text>
</comment>
<evidence type="ECO:0000259" key="12">
    <source>
        <dbReference type="SMART" id="SM00387"/>
    </source>
</evidence>
<evidence type="ECO:0000313" key="14">
    <source>
        <dbReference type="Proteomes" id="UP000192738"/>
    </source>
</evidence>
<keyword evidence="14" id="KW-1185">Reference proteome</keyword>
<feature type="binding site" evidence="11">
    <location>
        <begin position="104"/>
        <end position="105"/>
    </location>
    <ligand>
        <name>ATP</name>
        <dbReference type="ChEBI" id="CHEBI:30616"/>
    </ligand>
</feature>
<dbReference type="InterPro" id="IPR036890">
    <property type="entry name" value="HATPase_C_sf"/>
</dbReference>
<dbReference type="SUPFAM" id="SSF110942">
    <property type="entry name" value="HSP90 C-terminal domain"/>
    <property type="match status" value="1"/>
</dbReference>
<dbReference type="InterPro" id="IPR001404">
    <property type="entry name" value="Hsp90_fam"/>
</dbReference>
<dbReference type="Proteomes" id="UP000192738">
    <property type="component" value="Unassembled WGS sequence"/>
</dbReference>
<dbReference type="RefSeq" id="WP_084575053.1">
    <property type="nucleotide sequence ID" value="NZ_CP155572.1"/>
</dbReference>
<dbReference type="OrthoDB" id="9802640at2"/>
<dbReference type="GO" id="GO:0051082">
    <property type="term" value="F:unfolded protein binding"/>
    <property type="evidence" value="ECO:0007669"/>
    <property type="project" value="UniProtKB-UniRule"/>
</dbReference>
<name>A0A1W2A6R2_9FIRM</name>
<feature type="region of interest" description="C" evidence="10">
    <location>
        <begin position="575"/>
        <end position="653"/>
    </location>
</feature>
<dbReference type="SUPFAM" id="SSF54211">
    <property type="entry name" value="Ribosomal protein S5 domain 2-like"/>
    <property type="match status" value="1"/>
</dbReference>
<dbReference type="InterPro" id="IPR019805">
    <property type="entry name" value="Heat_shock_protein_90_CS"/>
</dbReference>
<dbReference type="InterPro" id="IPR037196">
    <property type="entry name" value="HSP90_C"/>
</dbReference>
<feature type="binding site" evidence="11">
    <location>
        <position position="38"/>
    </location>
    <ligand>
        <name>ATP</name>
        <dbReference type="ChEBI" id="CHEBI:30616"/>
    </ligand>
</feature>
<evidence type="ECO:0000256" key="4">
    <source>
        <dbReference type="ARBA" id="ARBA00022741"/>
    </source>
</evidence>
<evidence type="ECO:0000256" key="10">
    <source>
        <dbReference type="HAMAP-Rule" id="MF_00505"/>
    </source>
</evidence>
<dbReference type="HAMAP" id="MF_00505">
    <property type="entry name" value="HSP90"/>
    <property type="match status" value="1"/>
</dbReference>
<feature type="binding site" evidence="11">
    <location>
        <position position="177"/>
    </location>
    <ligand>
        <name>ATP</name>
        <dbReference type="ChEBI" id="CHEBI:30616"/>
    </ligand>
</feature>
<evidence type="ECO:0000256" key="5">
    <source>
        <dbReference type="ARBA" id="ARBA00022840"/>
    </source>
</evidence>
<dbReference type="FunFam" id="3.30.230.80:FF:000002">
    <property type="entry name" value="Molecular chaperone HtpG"/>
    <property type="match status" value="1"/>
</dbReference>
<dbReference type="GO" id="GO:0140662">
    <property type="term" value="F:ATP-dependent protein folding chaperone"/>
    <property type="evidence" value="ECO:0007669"/>
    <property type="project" value="InterPro"/>
</dbReference>
<evidence type="ECO:0000256" key="7">
    <source>
        <dbReference type="ARBA" id="ARBA00023186"/>
    </source>
</evidence>
<evidence type="ECO:0000256" key="2">
    <source>
        <dbReference type="ARBA" id="ARBA00008239"/>
    </source>
</evidence>
<protein>
    <recommendedName>
        <fullName evidence="9 10">Chaperone protein HtpG</fullName>
    </recommendedName>
    <alternativeName>
        <fullName evidence="10">Heat shock protein HtpG</fullName>
    </alternativeName>
    <alternativeName>
        <fullName evidence="10">High temperature protein G</fullName>
    </alternativeName>
</protein>
<dbReference type="Gene3D" id="3.30.230.80">
    <property type="match status" value="1"/>
</dbReference>
<dbReference type="InterPro" id="IPR003594">
    <property type="entry name" value="HATPase_dom"/>
</dbReference>
<accession>A0A1W2A6R2</accession>
<feature type="binding site" evidence="11">
    <location>
        <position position="97"/>
    </location>
    <ligand>
        <name>ATP</name>
        <dbReference type="ChEBI" id="CHEBI:30616"/>
    </ligand>
</feature>
<dbReference type="SUPFAM" id="SSF55874">
    <property type="entry name" value="ATPase domain of HSP90 chaperone/DNA topoisomerase II/histidine kinase"/>
    <property type="match status" value="1"/>
</dbReference>
<dbReference type="GO" id="GO:0005737">
    <property type="term" value="C:cytoplasm"/>
    <property type="evidence" value="ECO:0007669"/>
    <property type="project" value="UniProtKB-SubCell"/>
</dbReference>
<evidence type="ECO:0000256" key="1">
    <source>
        <dbReference type="ARBA" id="ARBA00004496"/>
    </source>
</evidence>
<dbReference type="Gene3D" id="3.40.50.11260">
    <property type="match status" value="1"/>
</dbReference>
<dbReference type="EMBL" id="FWXI01000005">
    <property type="protein sequence ID" value="SMC56374.1"/>
    <property type="molecule type" value="Genomic_DNA"/>
</dbReference>
<evidence type="ECO:0000256" key="6">
    <source>
        <dbReference type="ARBA" id="ARBA00023016"/>
    </source>
</evidence>
<comment type="subunit">
    <text evidence="10">Homodimer.</text>
</comment>
<dbReference type="Pfam" id="PF13589">
    <property type="entry name" value="HATPase_c_3"/>
    <property type="match status" value="1"/>
</dbReference>
<dbReference type="Gene3D" id="3.30.565.10">
    <property type="entry name" value="Histidine kinase-like ATPase, C-terminal domain"/>
    <property type="match status" value="1"/>
</dbReference>
<dbReference type="GO" id="GO:0016887">
    <property type="term" value="F:ATP hydrolysis activity"/>
    <property type="evidence" value="ECO:0007669"/>
    <property type="project" value="InterPro"/>
</dbReference>
<feature type="binding site" evidence="11">
    <location>
        <position position="89"/>
    </location>
    <ligand>
        <name>ATP</name>
        <dbReference type="ChEBI" id="CHEBI:30616"/>
    </ligand>
</feature>
<keyword evidence="6 10" id="KW-0346">Stress response</keyword>
<comment type="subcellular location">
    <subcellularLocation>
        <location evidence="1 10">Cytoplasm</location>
    </subcellularLocation>
</comment>
<feature type="binding site" evidence="11">
    <location>
        <position position="42"/>
    </location>
    <ligand>
        <name>ATP</name>
        <dbReference type="ChEBI" id="CHEBI:30616"/>
    </ligand>
</feature>
<dbReference type="GO" id="GO:0005524">
    <property type="term" value="F:ATP binding"/>
    <property type="evidence" value="ECO:0007669"/>
    <property type="project" value="UniProtKB-UniRule"/>
</dbReference>
<dbReference type="PROSITE" id="PS00298">
    <property type="entry name" value="HSP90"/>
    <property type="match status" value="1"/>
</dbReference>
<feature type="binding site" evidence="11">
    <location>
        <begin position="127"/>
        <end position="132"/>
    </location>
    <ligand>
        <name>ATP</name>
        <dbReference type="ChEBI" id="CHEBI:30616"/>
    </ligand>
</feature>
<gene>
    <name evidence="10" type="primary">htpG</name>
    <name evidence="13" type="ORF">SAMN04488500_105118</name>
</gene>
<dbReference type="InterPro" id="IPR020568">
    <property type="entry name" value="Ribosomal_Su5_D2-typ_SF"/>
</dbReference>
<dbReference type="PIRSF" id="PIRSF002583">
    <property type="entry name" value="Hsp90"/>
    <property type="match status" value="1"/>
</dbReference>
<sequence length="653" mass="74654">MGQEAISKQTREFQAETKQLLDLMVHSIYTNREIFLRELISNASDAIDKIRFESLTNHALLEGNSDFEIFILPDETTNTLTISDNGMGMTFDEVVENIGTIAKSGTKAFLDKVKAANSSADTELIGQFGVGFYSAFMVAEKVVLLTRAPGQSKGVRWESKGDGTYTIEECDKDTRGTTIILTLKEEYLSSEHPEENFLNRYILQNLIKKYSDYIRYPIKMNFVKEEKPLDADGKVIEDASPTQTIEVRTLNSMTPLWTKNKNDITQEEYYQLYKNLFQDWQDPLEIIHSKVEGAVEYTSLLFIPAHAPFDFYQRESAAGIRLYSKNVFIMDNCQELLPEYLRFVRGLVDSPDFSLNISRELLQHSQQLKRVGKNLEKSVLKTLENLLAKDRAKYEKFWQEYGKAIKTGVYADYHSRDKLKDLLLFASSHAAEELTSLEDYTKRMPENQKVIYYATGKDRSTVERLPQMELLREKGIEVIYLFDRVDEFAIDALHEYKEKKFQSVSRGSLELDDIASPETKKDSEELSKENEPLIKAIKEHLSGKVSDVKISSRLKSSAVCLVSDDAGISLSMEQILSEMNKNMYKANRILELNPEHEIFAVLKKLHQATPDSDSFKDYCDLLYGQALLLEGITPEDPISFANKVARLMAHSDH</sequence>
<feature type="domain" description="Histidine kinase/HSP90-like ATPase" evidence="12">
    <location>
        <begin position="31"/>
        <end position="187"/>
    </location>
</feature>
<evidence type="ECO:0000256" key="9">
    <source>
        <dbReference type="ARBA" id="ARBA00070675"/>
    </source>
</evidence>
<keyword evidence="3 10" id="KW-0963">Cytoplasm</keyword>
<feature type="binding site" evidence="11">
    <location>
        <position position="103"/>
    </location>
    <ligand>
        <name>ATP</name>
        <dbReference type="ChEBI" id="CHEBI:30616"/>
    </ligand>
</feature>
<dbReference type="FunFam" id="3.30.565.10:FF:000009">
    <property type="entry name" value="Molecular chaperone HtpG"/>
    <property type="match status" value="1"/>
</dbReference>
<dbReference type="Pfam" id="PF00183">
    <property type="entry name" value="HSP90"/>
    <property type="match status" value="1"/>
</dbReference>
<proteinExistence type="inferred from homology"/>
<organism evidence="13 14">
    <name type="scientific">Sporomusa malonica</name>
    <dbReference type="NCBI Taxonomy" id="112901"/>
    <lineage>
        <taxon>Bacteria</taxon>
        <taxon>Bacillati</taxon>
        <taxon>Bacillota</taxon>
        <taxon>Negativicutes</taxon>
        <taxon>Selenomonadales</taxon>
        <taxon>Sporomusaceae</taxon>
        <taxon>Sporomusa</taxon>
    </lineage>
</organism>
<feature type="binding site" evidence="11">
    <location>
        <position position="359"/>
    </location>
    <ligand>
        <name>ATP</name>
        <dbReference type="ChEBI" id="CHEBI:30616"/>
    </ligand>
</feature>
<dbReference type="SMART" id="SM00387">
    <property type="entry name" value="HATPase_c"/>
    <property type="match status" value="1"/>
</dbReference>
<feature type="region of interest" description="A; substrate-binding" evidence="10">
    <location>
        <begin position="1"/>
        <end position="359"/>
    </location>
</feature>
<evidence type="ECO:0000256" key="8">
    <source>
        <dbReference type="ARBA" id="ARBA00058590"/>
    </source>
</evidence>
<dbReference type="PRINTS" id="PR00775">
    <property type="entry name" value="HEATSHOCK90"/>
</dbReference>
<keyword evidence="7 10" id="KW-0143">Chaperone</keyword>
<evidence type="ECO:0000256" key="3">
    <source>
        <dbReference type="ARBA" id="ARBA00022490"/>
    </source>
</evidence>
<comment type="similarity">
    <text evidence="2 10">Belongs to the heat shock protein 90 family.</text>
</comment>
<reference evidence="13 14" key="1">
    <citation type="submission" date="2017-04" db="EMBL/GenBank/DDBJ databases">
        <authorList>
            <person name="Afonso C.L."/>
            <person name="Miller P.J."/>
            <person name="Scott M.A."/>
            <person name="Spackman E."/>
            <person name="Goraichik I."/>
            <person name="Dimitrov K.M."/>
            <person name="Suarez D.L."/>
            <person name="Swayne D.E."/>
        </authorList>
    </citation>
    <scope>NUCLEOTIDE SEQUENCE [LARGE SCALE GENOMIC DNA]</scope>
    <source>
        <strain evidence="13 14">DSM 5090</strain>
    </source>
</reference>
<dbReference type="Gene3D" id="1.20.120.790">
    <property type="entry name" value="Heat shock protein 90, C-terminal domain"/>
    <property type="match status" value="1"/>
</dbReference>
<comment type="function">
    <text evidence="8 10">Molecular chaperone. Has ATPase activity.</text>
</comment>
<feature type="binding site" evidence="11">
    <location>
        <position position="84"/>
    </location>
    <ligand>
        <name>ATP</name>
        <dbReference type="ChEBI" id="CHEBI:30616"/>
    </ligand>
</feature>
<evidence type="ECO:0000313" key="13">
    <source>
        <dbReference type="EMBL" id="SMC56374.1"/>
    </source>
</evidence>
<dbReference type="AlphaFoldDB" id="A0A1W2A6R2"/>
<dbReference type="NCBIfam" id="NF003555">
    <property type="entry name" value="PRK05218.1"/>
    <property type="match status" value="1"/>
</dbReference>
<evidence type="ECO:0000256" key="11">
    <source>
        <dbReference type="PIRSR" id="PIRSR002583-1"/>
    </source>
</evidence>